<proteinExistence type="inferred from homology"/>
<comment type="subcellular location">
    <subcellularLocation>
        <location evidence="2">Chromosome</location>
        <location evidence="2">Centromere</location>
    </subcellularLocation>
    <subcellularLocation>
        <location evidence="1">Nucleus</location>
    </subcellularLocation>
</comment>
<keyword evidence="6" id="KW-0137">Centromere</keyword>
<organism evidence="7 8">
    <name type="scientific">Ranitomeya imitator</name>
    <name type="common">mimic poison frog</name>
    <dbReference type="NCBI Taxonomy" id="111125"/>
    <lineage>
        <taxon>Eukaryota</taxon>
        <taxon>Metazoa</taxon>
        <taxon>Chordata</taxon>
        <taxon>Craniata</taxon>
        <taxon>Vertebrata</taxon>
        <taxon>Euteleostomi</taxon>
        <taxon>Amphibia</taxon>
        <taxon>Batrachia</taxon>
        <taxon>Anura</taxon>
        <taxon>Neobatrachia</taxon>
        <taxon>Hyloidea</taxon>
        <taxon>Dendrobatidae</taxon>
        <taxon>Dendrobatinae</taxon>
        <taxon>Ranitomeya</taxon>
    </lineage>
</organism>
<dbReference type="PANTHER" id="PTHR46790:SF1">
    <property type="entry name" value="CENTROMERE PROTEIN N"/>
    <property type="match status" value="1"/>
</dbReference>
<dbReference type="Pfam" id="PF05238">
    <property type="entry name" value="CENP-N"/>
    <property type="match status" value="1"/>
</dbReference>
<comment type="caution">
    <text evidence="7">The sequence shown here is derived from an EMBL/GenBank/DDBJ whole genome shotgun (WGS) entry which is preliminary data.</text>
</comment>
<evidence type="ECO:0000256" key="5">
    <source>
        <dbReference type="ARBA" id="ARBA00023242"/>
    </source>
</evidence>
<protein>
    <recommendedName>
        <fullName evidence="9">Centromere protein N</fullName>
    </recommendedName>
</protein>
<evidence type="ECO:0008006" key="9">
    <source>
        <dbReference type="Google" id="ProtNLM"/>
    </source>
</evidence>
<dbReference type="InterPro" id="IPR007902">
    <property type="entry name" value="Chl4/mis15/CENP-N"/>
</dbReference>
<dbReference type="EMBL" id="CAUEEQ010078280">
    <property type="protein sequence ID" value="CAJ0967389.1"/>
    <property type="molecule type" value="Genomic_DNA"/>
</dbReference>
<reference evidence="7" key="1">
    <citation type="submission" date="2023-07" db="EMBL/GenBank/DDBJ databases">
        <authorList>
            <person name="Stuckert A."/>
        </authorList>
    </citation>
    <scope>NUCLEOTIDE SEQUENCE</scope>
</reference>
<accession>A0ABN9MNW3</accession>
<name>A0ABN9MNW3_9NEOB</name>
<evidence type="ECO:0000256" key="1">
    <source>
        <dbReference type="ARBA" id="ARBA00004123"/>
    </source>
</evidence>
<sequence length="230" mass="26554">MAPTPGTANRSRRQSVAAMDECTSEFIKRMITRMSFAEVMPILKAWGVLTERDLQSLNMETTKERLATDVVHLCETRKCTVAHVAELDLVYTHAKSKVKVWEVLQMSNQTDSDMNFADVSNFRASFKKFVFSIQRNLTIHFREFGDALWIRIAWGKEYTKPNQYRPSFIVYHIQTPYVFITSLTKTQQPVVGQGLLSATGYDSIEKMDLKSRCLESLMDIVFKRLSQAWF</sequence>
<keyword evidence="8" id="KW-1185">Reference proteome</keyword>
<comment type="similarity">
    <text evidence="3">Belongs to the CENP-N/CHL4 family.</text>
</comment>
<evidence type="ECO:0000256" key="4">
    <source>
        <dbReference type="ARBA" id="ARBA00022454"/>
    </source>
</evidence>
<dbReference type="InterPro" id="IPR052011">
    <property type="entry name" value="CENP-NAC/CAD_complex"/>
</dbReference>
<evidence type="ECO:0000256" key="2">
    <source>
        <dbReference type="ARBA" id="ARBA00004584"/>
    </source>
</evidence>
<evidence type="ECO:0000256" key="6">
    <source>
        <dbReference type="ARBA" id="ARBA00023328"/>
    </source>
</evidence>
<dbReference type="Proteomes" id="UP001176940">
    <property type="component" value="Unassembled WGS sequence"/>
</dbReference>
<keyword evidence="5" id="KW-0539">Nucleus</keyword>
<dbReference type="PANTHER" id="PTHR46790">
    <property type="entry name" value="CENTROMERE PROTEIN N"/>
    <property type="match status" value="1"/>
</dbReference>
<keyword evidence="4" id="KW-0158">Chromosome</keyword>
<evidence type="ECO:0000256" key="3">
    <source>
        <dbReference type="ARBA" id="ARBA00005566"/>
    </source>
</evidence>
<evidence type="ECO:0000313" key="7">
    <source>
        <dbReference type="EMBL" id="CAJ0967389.1"/>
    </source>
</evidence>
<evidence type="ECO:0000313" key="8">
    <source>
        <dbReference type="Proteomes" id="UP001176940"/>
    </source>
</evidence>
<gene>
    <name evidence="7" type="ORF">RIMI_LOCUS22181815</name>
</gene>